<organism evidence="2 3">
    <name type="scientific">Bos mutus</name>
    <name type="common">wild yak</name>
    <dbReference type="NCBI Taxonomy" id="72004"/>
    <lineage>
        <taxon>Eukaryota</taxon>
        <taxon>Metazoa</taxon>
        <taxon>Chordata</taxon>
        <taxon>Craniata</taxon>
        <taxon>Vertebrata</taxon>
        <taxon>Euteleostomi</taxon>
        <taxon>Mammalia</taxon>
        <taxon>Eutheria</taxon>
        <taxon>Laurasiatheria</taxon>
        <taxon>Artiodactyla</taxon>
        <taxon>Ruminantia</taxon>
        <taxon>Pecora</taxon>
        <taxon>Bovidae</taxon>
        <taxon>Bovinae</taxon>
        <taxon>Bos</taxon>
    </lineage>
</organism>
<dbReference type="AlphaFoldDB" id="A0A6B0R001"/>
<evidence type="ECO:0000313" key="3">
    <source>
        <dbReference type="Proteomes" id="UP000322234"/>
    </source>
</evidence>
<sequence length="83" mass="8391">MGKVPATLGSAPLSVKEGWVQPSSAIQEKGMLATGHIQEKGMLATAHSEEALATVRSARSDETGGIRNPGIGGVPAPQRGISG</sequence>
<accession>A0A6B0R001</accession>
<name>A0A6B0R001_9CETA</name>
<keyword evidence="3" id="KW-1185">Reference proteome</keyword>
<dbReference type="Proteomes" id="UP000322234">
    <property type="component" value="Unassembled WGS sequence"/>
</dbReference>
<feature type="region of interest" description="Disordered" evidence="1">
    <location>
        <begin position="58"/>
        <end position="83"/>
    </location>
</feature>
<protein>
    <submittedName>
        <fullName evidence="2">Uncharacterized protein</fullName>
    </submittedName>
</protein>
<evidence type="ECO:0000313" key="2">
    <source>
        <dbReference type="EMBL" id="MXQ82552.1"/>
    </source>
</evidence>
<reference evidence="2" key="1">
    <citation type="submission" date="2019-10" db="EMBL/GenBank/DDBJ databases">
        <title>The sequence and de novo assembly of the wild yak genome.</title>
        <authorList>
            <person name="Liu Y."/>
        </authorList>
    </citation>
    <scope>NUCLEOTIDE SEQUENCE [LARGE SCALE GENOMIC DNA]</scope>
    <source>
        <strain evidence="2">WY2019</strain>
    </source>
</reference>
<proteinExistence type="predicted"/>
<comment type="caution">
    <text evidence="2">The sequence shown here is derived from an EMBL/GenBank/DDBJ whole genome shotgun (WGS) entry which is preliminary data.</text>
</comment>
<evidence type="ECO:0000256" key="1">
    <source>
        <dbReference type="SAM" id="MobiDB-lite"/>
    </source>
</evidence>
<dbReference type="EMBL" id="VBQZ03000013">
    <property type="protein sequence ID" value="MXQ82552.1"/>
    <property type="molecule type" value="Genomic_DNA"/>
</dbReference>
<gene>
    <name evidence="2" type="ORF">E5288_WYG009809</name>
</gene>